<dbReference type="FunFam" id="1.25.40.10:FF:000224">
    <property type="entry name" value="DnaJ and TPR domain protein"/>
    <property type="match status" value="1"/>
</dbReference>
<keyword evidence="3" id="KW-0677">Repeat</keyword>
<proteinExistence type="predicted"/>
<dbReference type="PANTHER" id="PTHR44140">
    <property type="entry name" value="LD25575P"/>
    <property type="match status" value="1"/>
</dbReference>
<keyword evidence="5" id="KW-0256">Endoplasmic reticulum</keyword>
<feature type="region of interest" description="Disordered" evidence="7">
    <location>
        <begin position="406"/>
        <end position="430"/>
    </location>
</feature>
<dbReference type="InterPro" id="IPR051727">
    <property type="entry name" value="DnaJ_C3_Co-chaperones"/>
</dbReference>
<dbReference type="GO" id="GO:0051787">
    <property type="term" value="F:misfolded protein binding"/>
    <property type="evidence" value="ECO:0007669"/>
    <property type="project" value="TreeGrafter"/>
</dbReference>
<feature type="repeat" description="TPR" evidence="6">
    <location>
        <begin position="63"/>
        <end position="96"/>
    </location>
</feature>
<dbReference type="SMART" id="SM00271">
    <property type="entry name" value="DnaJ"/>
    <property type="match status" value="1"/>
</dbReference>
<evidence type="ECO:0000259" key="8">
    <source>
        <dbReference type="PROSITE" id="PS50076"/>
    </source>
</evidence>
<dbReference type="Proteomes" id="UP000502823">
    <property type="component" value="Unassembled WGS sequence"/>
</dbReference>
<dbReference type="OrthoDB" id="1726119at2759"/>
<dbReference type="Gene3D" id="1.25.40.10">
    <property type="entry name" value="Tetratricopeptide repeat domain"/>
    <property type="match status" value="1"/>
</dbReference>
<feature type="repeat" description="TPR" evidence="6">
    <location>
        <begin position="29"/>
        <end position="62"/>
    </location>
</feature>
<dbReference type="PANTHER" id="PTHR44140:SF2">
    <property type="entry name" value="LD25575P"/>
    <property type="match status" value="1"/>
</dbReference>
<name>A0A6L2Q4L6_COPFO</name>
<gene>
    <name evidence="9" type="ORF">Cfor_02368</name>
</gene>
<dbReference type="PROSITE" id="PS50076">
    <property type="entry name" value="DNAJ_2"/>
    <property type="match status" value="1"/>
</dbReference>
<dbReference type="PROSITE" id="PS50005">
    <property type="entry name" value="TPR"/>
    <property type="match status" value="4"/>
</dbReference>
<reference evidence="10" key="1">
    <citation type="submission" date="2020-01" db="EMBL/GenBank/DDBJ databases">
        <title>Draft genome sequence of the Termite Coptotermes fromosanus.</title>
        <authorList>
            <person name="Itakura S."/>
            <person name="Yosikawa Y."/>
            <person name="Umezawa K."/>
        </authorList>
    </citation>
    <scope>NUCLEOTIDE SEQUENCE [LARGE SCALE GENOMIC DNA]</scope>
</reference>
<dbReference type="InParanoid" id="A0A6L2Q4L6"/>
<evidence type="ECO:0000256" key="2">
    <source>
        <dbReference type="ARBA" id="ARBA00022729"/>
    </source>
</evidence>
<feature type="repeat" description="TPR" evidence="6">
    <location>
        <begin position="177"/>
        <end position="210"/>
    </location>
</feature>
<comment type="subcellular location">
    <subcellularLocation>
        <location evidence="1">Endoplasmic reticulum lumen</location>
    </subcellularLocation>
</comment>
<evidence type="ECO:0000256" key="5">
    <source>
        <dbReference type="ARBA" id="ARBA00022824"/>
    </source>
</evidence>
<dbReference type="GO" id="GO:0051087">
    <property type="term" value="F:protein-folding chaperone binding"/>
    <property type="evidence" value="ECO:0007669"/>
    <property type="project" value="TreeGrafter"/>
</dbReference>
<dbReference type="Pfam" id="PF00226">
    <property type="entry name" value="DnaJ"/>
    <property type="match status" value="1"/>
</dbReference>
<dbReference type="Pfam" id="PF00515">
    <property type="entry name" value="TPR_1"/>
    <property type="match status" value="1"/>
</dbReference>
<evidence type="ECO:0000256" key="6">
    <source>
        <dbReference type="PROSITE-ProRule" id="PRU00339"/>
    </source>
</evidence>
<dbReference type="InterPro" id="IPR036869">
    <property type="entry name" value="J_dom_sf"/>
</dbReference>
<dbReference type="CDD" id="cd06257">
    <property type="entry name" value="DnaJ"/>
    <property type="match status" value="1"/>
</dbReference>
<comment type="caution">
    <text evidence="9">The sequence shown here is derived from an EMBL/GenBank/DDBJ whole genome shotgun (WGS) entry which is preliminary data.</text>
</comment>
<dbReference type="InterPro" id="IPR011990">
    <property type="entry name" value="TPR-like_helical_dom_sf"/>
</dbReference>
<evidence type="ECO:0000256" key="4">
    <source>
        <dbReference type="ARBA" id="ARBA00022803"/>
    </source>
</evidence>
<keyword evidence="4 6" id="KW-0802">TPR repeat</keyword>
<dbReference type="SUPFAM" id="SSF46565">
    <property type="entry name" value="Chaperone J-domain"/>
    <property type="match status" value="1"/>
</dbReference>
<dbReference type="GO" id="GO:0034975">
    <property type="term" value="P:protein folding in endoplasmic reticulum"/>
    <property type="evidence" value="ECO:0007669"/>
    <property type="project" value="TreeGrafter"/>
</dbReference>
<dbReference type="SUPFAM" id="SSF48452">
    <property type="entry name" value="TPR-like"/>
    <property type="match status" value="1"/>
</dbReference>
<evidence type="ECO:0000256" key="7">
    <source>
        <dbReference type="SAM" id="MobiDB-lite"/>
    </source>
</evidence>
<sequence length="447" mass="51607">MGRDLLGRGQLQDALSHYHAAVEGDPNNYLTYFKRGTVYLALGKSKFALMDLDKVLQLKPDFTSARLQRGHVHLKQAQLNEAKEDYKKVLEEDPYNEDAQLGLSKVEPAREDISLAKALVRGKDYKDAIELITKIIEVCPWSSDLRELRADCHVALGDTMSAISDIRSTTKLQSDNTAGFFKLAVLYYQRGEPSESLKEVRECLRLDPEHKDCFPHYKIVKKVDKLISDAQEDVNNKNYEDCIDSANKVLKLETAVEMIIFLAKEKLCHCYLHTDQLSLSLQSCREALEINKEPRIYCDRAEAYINSEMYDDAIHDYQAALELDEHYTRAKEGKQRAQKLQKQAERRDYYKILGVSRKADKKDIIKAYRKAAQKWHPDNFQGDEKKIAEKKFIDIAAAKEVLTDQEKRNKYDNGEDPLDPETQGNQGFYPFQHHFHGSPFQFKFHFN</sequence>
<accession>A0A6L2Q4L6</accession>
<evidence type="ECO:0000313" key="9">
    <source>
        <dbReference type="EMBL" id="GFG38472.1"/>
    </source>
</evidence>
<organism evidence="9 10">
    <name type="scientific">Coptotermes formosanus</name>
    <name type="common">Formosan subterranean termite</name>
    <dbReference type="NCBI Taxonomy" id="36987"/>
    <lineage>
        <taxon>Eukaryota</taxon>
        <taxon>Metazoa</taxon>
        <taxon>Ecdysozoa</taxon>
        <taxon>Arthropoda</taxon>
        <taxon>Hexapoda</taxon>
        <taxon>Insecta</taxon>
        <taxon>Pterygota</taxon>
        <taxon>Neoptera</taxon>
        <taxon>Polyneoptera</taxon>
        <taxon>Dictyoptera</taxon>
        <taxon>Blattodea</taxon>
        <taxon>Blattoidea</taxon>
        <taxon>Termitoidae</taxon>
        <taxon>Rhinotermitidae</taxon>
        <taxon>Coptotermes</taxon>
    </lineage>
</organism>
<dbReference type="EMBL" id="BLKM01012991">
    <property type="protein sequence ID" value="GFG38472.1"/>
    <property type="molecule type" value="Genomic_DNA"/>
</dbReference>
<dbReference type="InterPro" id="IPR019734">
    <property type="entry name" value="TPR_rpt"/>
</dbReference>
<evidence type="ECO:0000256" key="1">
    <source>
        <dbReference type="ARBA" id="ARBA00004319"/>
    </source>
</evidence>
<keyword evidence="10" id="KW-1185">Reference proteome</keyword>
<dbReference type="Gene3D" id="1.10.287.110">
    <property type="entry name" value="DnaJ domain"/>
    <property type="match status" value="1"/>
</dbReference>
<feature type="repeat" description="TPR" evidence="6">
    <location>
        <begin position="294"/>
        <end position="327"/>
    </location>
</feature>
<feature type="domain" description="J" evidence="8">
    <location>
        <begin position="348"/>
        <end position="415"/>
    </location>
</feature>
<keyword evidence="2" id="KW-0732">Signal</keyword>
<protein>
    <recommendedName>
        <fullName evidence="8">J domain-containing protein</fullName>
    </recommendedName>
</protein>
<dbReference type="InterPro" id="IPR001623">
    <property type="entry name" value="DnaJ_domain"/>
</dbReference>
<evidence type="ECO:0000313" key="10">
    <source>
        <dbReference type="Proteomes" id="UP000502823"/>
    </source>
</evidence>
<dbReference type="GO" id="GO:0005788">
    <property type="term" value="C:endoplasmic reticulum lumen"/>
    <property type="evidence" value="ECO:0007669"/>
    <property type="project" value="UniProtKB-SubCell"/>
</dbReference>
<evidence type="ECO:0000256" key="3">
    <source>
        <dbReference type="ARBA" id="ARBA00022737"/>
    </source>
</evidence>
<dbReference type="Pfam" id="PF13181">
    <property type="entry name" value="TPR_8"/>
    <property type="match status" value="1"/>
</dbReference>
<dbReference type="PRINTS" id="PR00625">
    <property type="entry name" value="JDOMAIN"/>
</dbReference>
<dbReference type="Pfam" id="PF13432">
    <property type="entry name" value="TPR_16"/>
    <property type="match status" value="1"/>
</dbReference>
<dbReference type="SMART" id="SM00028">
    <property type="entry name" value="TPR"/>
    <property type="match status" value="6"/>
</dbReference>
<dbReference type="AlphaFoldDB" id="A0A6L2Q4L6"/>
<dbReference type="FunCoup" id="A0A6L2Q4L6">
    <property type="interactions" value="1647"/>
</dbReference>